<evidence type="ECO:0000313" key="1">
    <source>
        <dbReference type="EMBL" id="HAJ5958191.1"/>
    </source>
</evidence>
<gene>
    <name evidence="2" type="ORF">DTL43_13990</name>
    <name evidence="3" type="ORF">EAI46_30700</name>
    <name evidence="1" type="ORF">HMV95_07845</name>
</gene>
<sequence>MRFVHAGCGVNALSGLQSNAHIARKCRPDKRSASGNFAFIITLKPGKPGFFILICNNPKKCEVPRRFHISLLRLIFKFLKI</sequence>
<reference evidence="2 4" key="2">
    <citation type="submission" date="2018-07" db="EMBL/GenBank/DDBJ databases">
        <title>Whole Genome Sequence Analysis of Avian Pathogenic E. coli - An Australian Perspective.</title>
        <authorList>
            <person name="Cummins M.L."/>
            <person name="Reid C.J."/>
            <person name="Roy Chowdhury P."/>
            <person name="Bushell R."/>
            <person name="Esbert N."/>
            <person name="Tivendale K.A."/>
            <person name="Noormohammadi A.H."/>
            <person name="Islam S."/>
            <person name="Marenda M.S."/>
            <person name="Browning G.F."/>
            <person name="Markham P.F."/>
            <person name="Djordjevic S.P."/>
        </authorList>
    </citation>
    <scope>NUCLEOTIDE SEQUENCE [LARGE SCALE GENOMIC DNA]</scope>
    <source>
        <strain evidence="2 4">AVC211</strain>
    </source>
</reference>
<reference evidence="3 5" key="3">
    <citation type="submission" date="2018-10" db="EMBL/GenBank/DDBJ databases">
        <title>Comparison of Escherichia coli isolates recovered from retail chicken and from chicken fecal samples by antimicrobial susceptibility test and whole genome sequencing.</title>
        <authorList>
            <person name="Tang B."/>
            <person name="Ma Y."/>
            <person name="He X."/>
            <person name="Cao L."/>
            <person name="Xia X."/>
            <person name="Yang H."/>
        </authorList>
    </citation>
    <scope>NUCLEOTIDE SEQUENCE [LARGE SCALE GENOMIC DNA]</scope>
    <source>
        <strain evidence="3 5">CMJH98b</strain>
    </source>
</reference>
<comment type="caution">
    <text evidence="1">The sequence shown here is derived from an EMBL/GenBank/DDBJ whole genome shotgun (WGS) entry which is preliminary data.</text>
</comment>
<reference evidence="1" key="1">
    <citation type="journal article" date="2018" name="Genome Biol.">
        <title>SKESA: strategic k-mer extension for scrupulous assemblies.</title>
        <authorList>
            <person name="Souvorov A."/>
            <person name="Agarwala R."/>
            <person name="Lipman D.J."/>
        </authorList>
    </citation>
    <scope>NUCLEOTIDE SEQUENCE [LARGE SCALE GENOMIC DNA]</scope>
    <source>
        <strain evidence="1">EuSCAPE_DE065</strain>
    </source>
</reference>
<evidence type="ECO:0000313" key="4">
    <source>
        <dbReference type="Proteomes" id="UP000253687"/>
    </source>
</evidence>
<dbReference type="Proteomes" id="UP000253687">
    <property type="component" value="Unassembled WGS sequence"/>
</dbReference>
<evidence type="ECO:0008006" key="6">
    <source>
        <dbReference type="Google" id="ProtNLM"/>
    </source>
</evidence>
<accession>A0A090J891</accession>
<evidence type="ECO:0000313" key="5">
    <source>
        <dbReference type="Proteomes" id="UP000281340"/>
    </source>
</evidence>
<organism evidence="1">
    <name type="scientific">Escherichia coli</name>
    <dbReference type="NCBI Taxonomy" id="562"/>
    <lineage>
        <taxon>Bacteria</taxon>
        <taxon>Pseudomonadati</taxon>
        <taxon>Pseudomonadota</taxon>
        <taxon>Gammaproteobacteria</taxon>
        <taxon>Enterobacterales</taxon>
        <taxon>Enterobacteriaceae</taxon>
        <taxon>Escherichia</taxon>
    </lineage>
</organism>
<dbReference type="EMBL" id="RDDM01000851">
    <property type="protein sequence ID" value="RLY49860.1"/>
    <property type="molecule type" value="Genomic_DNA"/>
</dbReference>
<evidence type="ECO:0000313" key="3">
    <source>
        <dbReference type="EMBL" id="RLY49860.1"/>
    </source>
</evidence>
<dbReference type="Proteomes" id="UP000281340">
    <property type="component" value="Unassembled WGS sequence"/>
</dbReference>
<dbReference type="Proteomes" id="UP000846355">
    <property type="component" value="Unassembled WGS sequence"/>
</dbReference>
<dbReference type="EMBL" id="DABHXT010000008">
    <property type="protein sequence ID" value="HAJ5958191.1"/>
    <property type="molecule type" value="Genomic_DNA"/>
</dbReference>
<reference evidence="1" key="4">
    <citation type="submission" date="2018-12" db="EMBL/GenBank/DDBJ databases">
        <authorList>
            <consortium name="NCBI Pathogen Detection Project"/>
        </authorList>
    </citation>
    <scope>NUCLEOTIDE SEQUENCE</scope>
    <source>
        <strain evidence="1">EuSCAPE_DE065</strain>
    </source>
</reference>
<name>A0A090J891_ECOLX</name>
<protein>
    <recommendedName>
        <fullName evidence="6">4-phosphopantetheinyl transferase EntD</fullName>
    </recommendedName>
</protein>
<proteinExistence type="predicted"/>
<evidence type="ECO:0000313" key="2">
    <source>
        <dbReference type="EMBL" id="RDA38046.1"/>
    </source>
</evidence>
<dbReference type="AlphaFoldDB" id="A0A090J891"/>
<dbReference type="EMBL" id="QOGZ01000014">
    <property type="protein sequence ID" value="RDA38046.1"/>
    <property type="molecule type" value="Genomic_DNA"/>
</dbReference>